<keyword evidence="2" id="KW-1185">Reference proteome</keyword>
<proteinExistence type="predicted"/>
<dbReference type="EMBL" id="CM055741">
    <property type="protein sequence ID" value="KAJ8001472.1"/>
    <property type="molecule type" value="Genomic_DNA"/>
</dbReference>
<evidence type="ECO:0000313" key="2">
    <source>
        <dbReference type="Proteomes" id="UP001157502"/>
    </source>
</evidence>
<gene>
    <name evidence="1" type="ORF">DPEC_G00169850</name>
</gene>
<comment type="caution">
    <text evidence="1">The sequence shown here is derived from an EMBL/GenBank/DDBJ whole genome shotgun (WGS) entry which is preliminary data.</text>
</comment>
<reference evidence="1" key="1">
    <citation type="submission" date="2021-05" db="EMBL/GenBank/DDBJ databases">
        <authorList>
            <person name="Pan Q."/>
            <person name="Jouanno E."/>
            <person name="Zahm M."/>
            <person name="Klopp C."/>
            <person name="Cabau C."/>
            <person name="Louis A."/>
            <person name="Berthelot C."/>
            <person name="Parey E."/>
            <person name="Roest Crollius H."/>
            <person name="Montfort J."/>
            <person name="Robinson-Rechavi M."/>
            <person name="Bouchez O."/>
            <person name="Lampietro C."/>
            <person name="Lopez Roques C."/>
            <person name="Donnadieu C."/>
            <person name="Postlethwait J."/>
            <person name="Bobe J."/>
            <person name="Dillon D."/>
            <person name="Chandos A."/>
            <person name="von Hippel F."/>
            <person name="Guiguen Y."/>
        </authorList>
    </citation>
    <scope>NUCLEOTIDE SEQUENCE</scope>
    <source>
        <strain evidence="1">YG-Jan2019</strain>
    </source>
</reference>
<accession>A0ACC2GD03</accession>
<evidence type="ECO:0000313" key="1">
    <source>
        <dbReference type="EMBL" id="KAJ8001472.1"/>
    </source>
</evidence>
<protein>
    <submittedName>
        <fullName evidence="1">Uncharacterized protein</fullName>
    </submittedName>
</protein>
<sequence>MNAPAVFQRFMEECLEGLRDDICVPYLDDVLVFSGSFDEHVEAVRKVLQRLRSHRVKLKQKKCELFKDEVRYLGRIVSKEGSRMDPTDTVAVTALKDKRPNTVGELRKILGLLSYYRPYIKDFSRIACPLYGLLKSDDDKVQTKSRGKRGTGPKGHVVPSTYSDNNPLTYVLTSAKLNATGCRWVAELADFHFTIRYRPGKENIDADALSRLTTVSEGTMPEYTEELSWTGAEATTVSAEPLSKEEIRRAQREDKDTELVIHHLQSGAKPSSKQWKSAGPAAKGLMREWEKLILDEDGILQRRSAQRTQLVLPTEFRKIALEELHDKMGHQGVDRTTSLIRDRFFWPRMQRDIEHYVLRTCSCIKQKKPCRETRAPLKSITTTCPFELVSVDFLHLEKCRGGYEYILVVVDHFTRFAQAYATTSKSGKTVADKLFNDYALKFGFPARIHHDQGGEFENQLFGQLQKYSGITGSRTTPYHPQGNGQVERFNRTLLQMLKTLTEKQKANWKDSLNKLIYAYNCTKSEVTGFSPFHLLFGRSPRLPIDVFFGIDTSDSPTNKGEYLETWKRGMQEAQEIAREHMKKASERNKRNYDQKVRYTDLDSGSRVLVRNLTPRGGPGKLRSYWEEQVHVVVRRVAEDAPIYEIKPEREKGRSRVLHRNLLMPCDYLPFEGDPTPRSKSWRRQSQENSSVPKSRTEESELESESDSEYYIPVEPYQFRKQSSNYDQRREEALTRPPTPESPASEYTSDNLEREQDAQTPSPVPVKENKPELFGRRIENEPASALENLGTKEPEEIELSDGPVENLQKSDSGTYWCGMDTLGPDTYQEVHITVIDAPPVTKTSTINPRPHVSTEPQNLSTTSSNISTTLPNLSATSSNISTSFRTLGNITREPPSRPDLSLSVFRSHDVERCWCGSHGDGDGPVLQTEEKMQETNTSSNRLP</sequence>
<name>A0ACC2GD03_DALPE</name>
<dbReference type="Proteomes" id="UP001157502">
    <property type="component" value="Chromosome 14"/>
</dbReference>
<organism evidence="1 2">
    <name type="scientific">Dallia pectoralis</name>
    <name type="common">Alaska blackfish</name>
    <dbReference type="NCBI Taxonomy" id="75939"/>
    <lineage>
        <taxon>Eukaryota</taxon>
        <taxon>Metazoa</taxon>
        <taxon>Chordata</taxon>
        <taxon>Craniata</taxon>
        <taxon>Vertebrata</taxon>
        <taxon>Euteleostomi</taxon>
        <taxon>Actinopterygii</taxon>
        <taxon>Neopterygii</taxon>
        <taxon>Teleostei</taxon>
        <taxon>Protacanthopterygii</taxon>
        <taxon>Esociformes</taxon>
        <taxon>Umbridae</taxon>
        <taxon>Dallia</taxon>
    </lineage>
</organism>